<accession>A0A699ZBK7</accession>
<evidence type="ECO:0000313" key="1">
    <source>
        <dbReference type="EMBL" id="GFH16264.1"/>
    </source>
</evidence>
<name>A0A699ZBK7_HAELA</name>
<sequence>MRMRRKAGTVADLLAGGDPLVELLLAQVDSLMRERGELQRLVAGLQYEHGQMEELIGYLAMNQAEGEEGPGSGMADTLTCSVSHCNIACNSSGITAAITTTMCTCSISADSET</sequence>
<reference evidence="1 2" key="1">
    <citation type="submission" date="2020-02" db="EMBL/GenBank/DDBJ databases">
        <title>Draft genome sequence of Haematococcus lacustris strain NIES-144.</title>
        <authorList>
            <person name="Morimoto D."/>
            <person name="Nakagawa S."/>
            <person name="Yoshida T."/>
            <person name="Sawayama S."/>
        </authorList>
    </citation>
    <scope>NUCLEOTIDE SEQUENCE [LARGE SCALE GENOMIC DNA]</scope>
    <source>
        <strain evidence="1 2">NIES-144</strain>
    </source>
</reference>
<protein>
    <submittedName>
        <fullName evidence="1">Uncharacterized protein</fullName>
    </submittedName>
</protein>
<dbReference type="Proteomes" id="UP000485058">
    <property type="component" value="Unassembled WGS sequence"/>
</dbReference>
<comment type="caution">
    <text evidence="1">The sequence shown here is derived from an EMBL/GenBank/DDBJ whole genome shotgun (WGS) entry which is preliminary data.</text>
</comment>
<evidence type="ECO:0000313" key="2">
    <source>
        <dbReference type="Proteomes" id="UP000485058"/>
    </source>
</evidence>
<keyword evidence="2" id="KW-1185">Reference proteome</keyword>
<dbReference type="AlphaFoldDB" id="A0A699ZBK7"/>
<dbReference type="EMBL" id="BLLF01000971">
    <property type="protein sequence ID" value="GFH16264.1"/>
    <property type="molecule type" value="Genomic_DNA"/>
</dbReference>
<gene>
    <name evidence="1" type="ORF">HaLaN_12650</name>
</gene>
<proteinExistence type="predicted"/>
<organism evidence="1 2">
    <name type="scientific">Haematococcus lacustris</name>
    <name type="common">Green alga</name>
    <name type="synonym">Haematococcus pluvialis</name>
    <dbReference type="NCBI Taxonomy" id="44745"/>
    <lineage>
        <taxon>Eukaryota</taxon>
        <taxon>Viridiplantae</taxon>
        <taxon>Chlorophyta</taxon>
        <taxon>core chlorophytes</taxon>
        <taxon>Chlorophyceae</taxon>
        <taxon>CS clade</taxon>
        <taxon>Chlamydomonadales</taxon>
        <taxon>Haematococcaceae</taxon>
        <taxon>Haematococcus</taxon>
    </lineage>
</organism>